<evidence type="ECO:0000313" key="2">
    <source>
        <dbReference type="Proteomes" id="UP001286313"/>
    </source>
</evidence>
<protein>
    <submittedName>
        <fullName evidence="1">Uncharacterized protein</fullName>
    </submittedName>
</protein>
<comment type="caution">
    <text evidence="1">The sequence shown here is derived from an EMBL/GenBank/DDBJ whole genome shotgun (WGS) entry which is preliminary data.</text>
</comment>
<organism evidence="1 2">
    <name type="scientific">Petrolisthes cinctipes</name>
    <name type="common">Flat porcelain crab</name>
    <dbReference type="NCBI Taxonomy" id="88211"/>
    <lineage>
        <taxon>Eukaryota</taxon>
        <taxon>Metazoa</taxon>
        <taxon>Ecdysozoa</taxon>
        <taxon>Arthropoda</taxon>
        <taxon>Crustacea</taxon>
        <taxon>Multicrustacea</taxon>
        <taxon>Malacostraca</taxon>
        <taxon>Eumalacostraca</taxon>
        <taxon>Eucarida</taxon>
        <taxon>Decapoda</taxon>
        <taxon>Pleocyemata</taxon>
        <taxon>Anomura</taxon>
        <taxon>Galatheoidea</taxon>
        <taxon>Porcellanidae</taxon>
        <taxon>Petrolisthes</taxon>
    </lineage>
</organism>
<proteinExistence type="predicted"/>
<reference evidence="1" key="1">
    <citation type="submission" date="2023-10" db="EMBL/GenBank/DDBJ databases">
        <title>Genome assemblies of two species of porcelain crab, Petrolisthes cinctipes and Petrolisthes manimaculis (Anomura: Porcellanidae).</title>
        <authorList>
            <person name="Angst P."/>
        </authorList>
    </citation>
    <scope>NUCLEOTIDE SEQUENCE</scope>
    <source>
        <strain evidence="1">PB745_01</strain>
        <tissue evidence="1">Gill</tissue>
    </source>
</reference>
<keyword evidence="2" id="KW-1185">Reference proteome</keyword>
<evidence type="ECO:0000313" key="1">
    <source>
        <dbReference type="EMBL" id="KAK3865515.1"/>
    </source>
</evidence>
<dbReference type="Proteomes" id="UP001286313">
    <property type="component" value="Unassembled WGS sequence"/>
</dbReference>
<sequence>MLGAGGQARQGNCLTVVNPDSFLESLTQTSQLLSFSLAVSSAHQTNRQTVRLSGRGGEDVLHAARGLCSYSPHTILSLAHPFLNSS</sequence>
<name>A0AAE1F165_PETCI</name>
<dbReference type="EMBL" id="JAWQEG010003569">
    <property type="protein sequence ID" value="KAK3865515.1"/>
    <property type="molecule type" value="Genomic_DNA"/>
</dbReference>
<accession>A0AAE1F165</accession>
<dbReference type="AlphaFoldDB" id="A0AAE1F165"/>
<gene>
    <name evidence="1" type="ORF">Pcinc_028873</name>
</gene>